<proteinExistence type="predicted"/>
<dbReference type="GO" id="GO:0032259">
    <property type="term" value="P:methylation"/>
    <property type="evidence" value="ECO:0007669"/>
    <property type="project" value="UniProtKB-KW"/>
</dbReference>
<name>A0A6M3KR78_9ZZZZ</name>
<dbReference type="GO" id="GO:0008168">
    <property type="term" value="F:methyltransferase activity"/>
    <property type="evidence" value="ECO:0007669"/>
    <property type="project" value="UniProtKB-KW"/>
</dbReference>
<keyword evidence="2" id="KW-0808">Transferase</keyword>
<dbReference type="SUPFAM" id="SSF53335">
    <property type="entry name" value="S-adenosyl-L-methionine-dependent methyltransferases"/>
    <property type="match status" value="1"/>
</dbReference>
<reference evidence="2" key="1">
    <citation type="submission" date="2020-03" db="EMBL/GenBank/DDBJ databases">
        <title>The deep terrestrial virosphere.</title>
        <authorList>
            <person name="Holmfeldt K."/>
            <person name="Nilsson E."/>
            <person name="Simone D."/>
            <person name="Lopez-Fernandez M."/>
            <person name="Wu X."/>
            <person name="de Brujin I."/>
            <person name="Lundin D."/>
            <person name="Andersson A."/>
            <person name="Bertilsson S."/>
            <person name="Dopson M."/>
        </authorList>
    </citation>
    <scope>NUCLEOTIDE SEQUENCE</scope>
    <source>
        <strain evidence="2">MM415A00178</strain>
        <strain evidence="1">MM415B00368</strain>
    </source>
</reference>
<keyword evidence="2" id="KW-0489">Methyltransferase</keyword>
<protein>
    <submittedName>
        <fullName evidence="2">Putative methyltransferase</fullName>
    </submittedName>
</protein>
<organism evidence="2">
    <name type="scientific">viral metagenome</name>
    <dbReference type="NCBI Taxonomy" id="1070528"/>
    <lineage>
        <taxon>unclassified sequences</taxon>
        <taxon>metagenomes</taxon>
        <taxon>organismal metagenomes</taxon>
    </lineage>
</organism>
<accession>A0A6M3KR78</accession>
<dbReference type="AlphaFoldDB" id="A0A6M3KR78"/>
<dbReference type="EMBL" id="MT142532">
    <property type="protein sequence ID" value="QJA84593.1"/>
    <property type="molecule type" value="Genomic_DNA"/>
</dbReference>
<gene>
    <name evidence="2" type="ORF">MM415A00178_0003</name>
    <name evidence="1" type="ORF">MM415B00368_0003</name>
</gene>
<dbReference type="InterPro" id="IPR029063">
    <property type="entry name" value="SAM-dependent_MTases_sf"/>
</dbReference>
<evidence type="ECO:0000313" key="2">
    <source>
        <dbReference type="EMBL" id="QJA84593.1"/>
    </source>
</evidence>
<dbReference type="EMBL" id="MT141547">
    <property type="protein sequence ID" value="QJA65968.1"/>
    <property type="molecule type" value="Genomic_DNA"/>
</dbReference>
<sequence length="249" mass="28346">MVRPFFRFYGSKWSSIPLYPRPKHDLVVEPFAGSASYSVRHEPRRVILCDRDPYIVGVWSYLIRASAAEILALPLLGPEQSVDDLGPVCQEARWMVGGWVNQSSGPRLTFSRRAKDRFTDPAFQSCLWSERTRSRIAAQVDRIRHWEIREGDCLEVLQDVGEATYFVDPPYVTMGKHYRCGSKDIDYPALGQWCRTRPGYVIACEHSGADWLPFSPLARTHSASTCGTTSAEAVWCSDGWRPMRQEVLL</sequence>
<evidence type="ECO:0000313" key="1">
    <source>
        <dbReference type="EMBL" id="QJA65968.1"/>
    </source>
</evidence>